<reference evidence="4" key="1">
    <citation type="submission" date="2025-08" db="UniProtKB">
        <authorList>
            <consortium name="RefSeq"/>
        </authorList>
    </citation>
    <scope>IDENTIFICATION</scope>
</reference>
<evidence type="ECO:0000313" key="4">
    <source>
        <dbReference type="RefSeq" id="XP_014667539.1"/>
    </source>
</evidence>
<keyword evidence="3" id="KW-1185">Reference proteome</keyword>
<dbReference type="SMART" id="SM01057">
    <property type="entry name" value="Carb_anhydrase"/>
    <property type="match status" value="1"/>
</dbReference>
<proteinExistence type="inferred from homology"/>
<accession>A0ABM1E5R8</accession>
<evidence type="ECO:0000256" key="1">
    <source>
        <dbReference type="ARBA" id="ARBA00010718"/>
    </source>
</evidence>
<dbReference type="InterPro" id="IPR001148">
    <property type="entry name" value="CA_dom"/>
</dbReference>
<evidence type="ECO:0000313" key="3">
    <source>
        <dbReference type="Proteomes" id="UP000695022"/>
    </source>
</evidence>
<evidence type="ECO:0000259" key="2">
    <source>
        <dbReference type="PROSITE" id="PS51144"/>
    </source>
</evidence>
<dbReference type="InterPro" id="IPR036398">
    <property type="entry name" value="CA_dom_sf"/>
</dbReference>
<dbReference type="Proteomes" id="UP000695022">
    <property type="component" value="Unplaced"/>
</dbReference>
<dbReference type="InterPro" id="IPR023561">
    <property type="entry name" value="Carbonic_anhydrase_a-class"/>
</dbReference>
<dbReference type="Pfam" id="PF00194">
    <property type="entry name" value="Carb_anhydrase"/>
    <property type="match status" value="1"/>
</dbReference>
<dbReference type="GeneID" id="106809094"/>
<dbReference type="PANTHER" id="PTHR18952:SF208">
    <property type="entry name" value="CARBONIC ANHYDRASE XA-RELATED"/>
    <property type="match status" value="1"/>
</dbReference>
<feature type="domain" description="Alpha-carbonic anhydrase" evidence="2">
    <location>
        <begin position="9"/>
        <end position="269"/>
    </location>
</feature>
<name>A0ABM1E5R8_PRICU</name>
<dbReference type="SUPFAM" id="SSF51069">
    <property type="entry name" value="Carbonic anhydrase"/>
    <property type="match status" value="1"/>
</dbReference>
<dbReference type="RefSeq" id="XP_014667539.1">
    <property type="nucleotide sequence ID" value="XM_014812053.1"/>
</dbReference>
<organism evidence="3 4">
    <name type="scientific">Priapulus caudatus</name>
    <name type="common">Priapulid worm</name>
    <dbReference type="NCBI Taxonomy" id="37621"/>
    <lineage>
        <taxon>Eukaryota</taxon>
        <taxon>Metazoa</taxon>
        <taxon>Ecdysozoa</taxon>
        <taxon>Scalidophora</taxon>
        <taxon>Priapulida</taxon>
        <taxon>Priapulimorpha</taxon>
        <taxon>Priapulimorphida</taxon>
        <taxon>Priapulidae</taxon>
        <taxon>Priapulus</taxon>
    </lineage>
</organism>
<protein>
    <submittedName>
        <fullName evidence="4">Carbonic anhydrase-like protein 1</fullName>
    </submittedName>
</protein>
<sequence length="295" mass="33800">MTKKKTKKKTWKFERPDYWGLIVRPDWAMCEQGRRQSPINIDPAKLLYDPHLRPLHIDKHAGHGFLTNNGHNMIFRVGNTSHPHINISGGPLSYKYRVQELRVHFGMKDTHGSEHTVNGKAFPLEVQIVGYNSDLYANMSQATHLPQGLVAISLLAQVGKTRNQELTLLIENITEIIYKDQRVPASYVSVSEMLPDTQQYITYEGSTTTPGCQETVTWIIINKPIYVTTQQLNTLRGLHQGTIQHPQAHLGNNYRPPQPLHHRPVRANIEFNLKQGRKCPSMKPLTYYKDTAYEM</sequence>
<comment type="similarity">
    <text evidence="1">Belongs to the alpha-carbonic anhydrase family.</text>
</comment>
<dbReference type="Gene3D" id="3.10.200.10">
    <property type="entry name" value="Alpha carbonic anhydrase"/>
    <property type="match status" value="1"/>
</dbReference>
<dbReference type="PROSITE" id="PS51144">
    <property type="entry name" value="ALPHA_CA_2"/>
    <property type="match status" value="1"/>
</dbReference>
<gene>
    <name evidence="4" type="primary">LOC106809094</name>
</gene>
<dbReference type="PANTHER" id="PTHR18952">
    <property type="entry name" value="CARBONIC ANHYDRASE"/>
    <property type="match status" value="1"/>
</dbReference>